<feature type="domain" description="RRM" evidence="6">
    <location>
        <begin position="192"/>
        <end position="275"/>
    </location>
</feature>
<dbReference type="PANTHER" id="PTHR23139">
    <property type="entry name" value="RNA-BINDING PROTEIN"/>
    <property type="match status" value="1"/>
</dbReference>
<evidence type="ECO:0000256" key="3">
    <source>
        <dbReference type="ARBA" id="ARBA00023187"/>
    </source>
</evidence>
<keyword evidence="1" id="KW-0507">mRNA processing</keyword>
<dbReference type="InterPro" id="IPR000504">
    <property type="entry name" value="RRM_dom"/>
</dbReference>
<dbReference type="GO" id="GO:0008380">
    <property type="term" value="P:RNA splicing"/>
    <property type="evidence" value="ECO:0007669"/>
    <property type="project" value="UniProtKB-KW"/>
</dbReference>
<sequence>MLKIQSNTNVNNNIDNLIQTLNSNLINSGGGGNNLISGGGGNNSSGELLPSFINGMDATKNIGNTNNSNIFNLTTDSTSSSINNNSLLNNISMLNNPILNNSSLNSSNIISPCNNMANNTITALNPLLNNKNSNINTNTLSLDENKNLLLQQSHLSLLLNNKSLQQLYKKTLGLNGLGLLPSVDSNIEKTARELYVGNIPQHIDVQQLVTFLNTCLLILYNKDNENEQICLKACIRGDTHYAFVEFKTIQDTSNCMLLNGINFYGYNLRIGRPKTFPVEYTNLIPAATIPTIDNYYLSQGLLGIKAFCIFFQNQENTKNDYIPMNMIKLQKLCVSNIAINNEIGKIKELLEAFGEVNNFEFFEGEENSDTYICLVEYSNAENAIQAHKILNQNTSYKIKFEYEIINDPTINKLIKKKYMKLQNSILAQQIPTKVVVLSKIATYEELSDPNEYKDIIEDIRIECERYGVIVELILPVFARETYDYLKKIEYGEIILGKLDYNKQSIHLPTDGKNINNVASEKNVAANKLEVVDKESNVVDKESNMVDKESNMVDKESNMVDKESNMVDKESNMVDKESNMVDKESNMVDKESSVLDKESNMVDKESSVLDKESGVTNEDMKTHPNYDLSSIGCAFIYFENIEAATKARKQLSGRKFGANIIEANYYSEKKFLMKNFKNVKYNYKKSHSSLFNINLKLGNFVYSEVDSSEEETLQEVILKEDIANELKE</sequence>
<dbReference type="PROSITE" id="PS50102">
    <property type="entry name" value="RRM"/>
    <property type="match status" value="1"/>
</dbReference>
<keyword evidence="3" id="KW-0508">mRNA splicing</keyword>
<keyword evidence="2 4" id="KW-0694">RNA-binding</keyword>
<evidence type="ECO:0000256" key="5">
    <source>
        <dbReference type="SAM" id="MobiDB-lite"/>
    </source>
</evidence>
<dbReference type="GO" id="GO:0006397">
    <property type="term" value="P:mRNA processing"/>
    <property type="evidence" value="ECO:0007669"/>
    <property type="project" value="UniProtKB-KW"/>
</dbReference>
<dbReference type="SMART" id="SM00360">
    <property type="entry name" value="RRM"/>
    <property type="match status" value="2"/>
</dbReference>
<evidence type="ECO:0000256" key="4">
    <source>
        <dbReference type="PROSITE-ProRule" id="PRU00176"/>
    </source>
</evidence>
<protein>
    <submittedName>
        <fullName evidence="7">Uncharacterized LOC113222330</fullName>
    </submittedName>
</protein>
<accession>A0A8C9HT46</accession>
<reference evidence="7" key="2">
    <citation type="submission" date="2025-09" db="UniProtKB">
        <authorList>
            <consortium name="Ensembl"/>
        </authorList>
    </citation>
    <scope>IDENTIFICATION</scope>
</reference>
<dbReference type="Ensembl" id="ENSPTET00000035061.1">
    <property type="protein sequence ID" value="ENSPTEP00000024689.1"/>
    <property type="gene ID" value="ENSPTEG00000025118.1"/>
</dbReference>
<evidence type="ECO:0000256" key="1">
    <source>
        <dbReference type="ARBA" id="ARBA00022664"/>
    </source>
</evidence>
<evidence type="ECO:0000256" key="2">
    <source>
        <dbReference type="ARBA" id="ARBA00022884"/>
    </source>
</evidence>
<evidence type="ECO:0000313" key="7">
    <source>
        <dbReference type="Ensembl" id="ENSPTEP00000024689.1"/>
    </source>
</evidence>
<dbReference type="InterPro" id="IPR012677">
    <property type="entry name" value="Nucleotide-bd_a/b_plait_sf"/>
</dbReference>
<reference evidence="7" key="1">
    <citation type="submission" date="2025-08" db="UniProtKB">
        <authorList>
            <consortium name="Ensembl"/>
        </authorList>
    </citation>
    <scope>IDENTIFICATION</scope>
</reference>
<dbReference type="CDD" id="cd12230">
    <property type="entry name" value="RRM1_U2AF65"/>
    <property type="match status" value="1"/>
</dbReference>
<dbReference type="GO" id="GO:0003723">
    <property type="term" value="F:RNA binding"/>
    <property type="evidence" value="ECO:0007669"/>
    <property type="project" value="UniProtKB-UniRule"/>
</dbReference>
<dbReference type="SUPFAM" id="SSF54928">
    <property type="entry name" value="RNA-binding domain, RBD"/>
    <property type="match status" value="2"/>
</dbReference>
<proteinExistence type="predicted"/>
<dbReference type="CDD" id="cd00590">
    <property type="entry name" value="RRM_SF"/>
    <property type="match status" value="1"/>
</dbReference>
<dbReference type="Gene3D" id="3.30.70.330">
    <property type="match status" value="4"/>
</dbReference>
<dbReference type="InterPro" id="IPR035979">
    <property type="entry name" value="RBD_domain_sf"/>
</dbReference>
<dbReference type="AlphaFoldDB" id="A0A8C9HT46"/>
<keyword evidence="8" id="KW-1185">Reference proteome</keyword>
<feature type="region of interest" description="Disordered" evidence="5">
    <location>
        <begin position="581"/>
        <end position="620"/>
    </location>
</feature>
<name>A0A8C9HT46_9PRIM</name>
<dbReference type="Proteomes" id="UP000694416">
    <property type="component" value="Unplaced"/>
</dbReference>
<evidence type="ECO:0000259" key="6">
    <source>
        <dbReference type="PROSITE" id="PS50102"/>
    </source>
</evidence>
<evidence type="ECO:0000313" key="8">
    <source>
        <dbReference type="Proteomes" id="UP000694416"/>
    </source>
</evidence>
<organism evidence="7 8">
    <name type="scientific">Piliocolobus tephrosceles</name>
    <name type="common">Ugandan red Colobus</name>
    <dbReference type="NCBI Taxonomy" id="591936"/>
    <lineage>
        <taxon>Eukaryota</taxon>
        <taxon>Metazoa</taxon>
        <taxon>Chordata</taxon>
        <taxon>Craniata</taxon>
        <taxon>Vertebrata</taxon>
        <taxon>Euteleostomi</taxon>
        <taxon>Mammalia</taxon>
        <taxon>Eutheria</taxon>
        <taxon>Euarchontoglires</taxon>
        <taxon>Primates</taxon>
        <taxon>Haplorrhini</taxon>
        <taxon>Catarrhini</taxon>
        <taxon>Cercopithecidae</taxon>
        <taxon>Colobinae</taxon>
        <taxon>Piliocolobus</taxon>
    </lineage>
</organism>